<feature type="region of interest" description="Disordered" evidence="1">
    <location>
        <begin position="58"/>
        <end position="77"/>
    </location>
</feature>
<proteinExistence type="predicted"/>
<evidence type="ECO:0000313" key="3">
    <source>
        <dbReference type="Proteomes" id="UP000248553"/>
    </source>
</evidence>
<accession>A0A328BL27</accession>
<gene>
    <name evidence="2" type="ORF">DLM85_09040</name>
</gene>
<sequence>MNKKKNKAGKKNKSLLSGAAKSLRKLSTTKKVVGGSALLALGLGYLAQRRGLFGAFGSGDTDANTGESLSAMEGASL</sequence>
<dbReference type="RefSeq" id="WP_111477785.1">
    <property type="nucleotide sequence ID" value="NZ_QHKM01000002.1"/>
</dbReference>
<dbReference type="EMBL" id="QHKM01000002">
    <property type="protein sequence ID" value="RAK68172.1"/>
    <property type="molecule type" value="Genomic_DNA"/>
</dbReference>
<evidence type="ECO:0000256" key="1">
    <source>
        <dbReference type="SAM" id="MobiDB-lite"/>
    </source>
</evidence>
<dbReference type="AlphaFoldDB" id="A0A328BL27"/>
<organism evidence="2 3">
    <name type="scientific">Hymenobacter edaphi</name>
    <dbReference type="NCBI Taxonomy" id="2211146"/>
    <lineage>
        <taxon>Bacteria</taxon>
        <taxon>Pseudomonadati</taxon>
        <taxon>Bacteroidota</taxon>
        <taxon>Cytophagia</taxon>
        <taxon>Cytophagales</taxon>
        <taxon>Hymenobacteraceae</taxon>
        <taxon>Hymenobacter</taxon>
    </lineage>
</organism>
<reference evidence="3" key="1">
    <citation type="submission" date="2018-05" db="EMBL/GenBank/DDBJ databases">
        <authorList>
            <person name="Nie L."/>
        </authorList>
    </citation>
    <scope>NUCLEOTIDE SEQUENCE [LARGE SCALE GENOMIC DNA]</scope>
    <source>
        <strain evidence="3">NL</strain>
    </source>
</reference>
<comment type="caution">
    <text evidence="2">The sequence shown here is derived from an EMBL/GenBank/DDBJ whole genome shotgun (WGS) entry which is preliminary data.</text>
</comment>
<protein>
    <submittedName>
        <fullName evidence="2">Uncharacterized protein</fullName>
    </submittedName>
</protein>
<evidence type="ECO:0000313" key="2">
    <source>
        <dbReference type="EMBL" id="RAK68172.1"/>
    </source>
</evidence>
<dbReference type="Proteomes" id="UP000248553">
    <property type="component" value="Unassembled WGS sequence"/>
</dbReference>
<keyword evidence="3" id="KW-1185">Reference proteome</keyword>
<name>A0A328BL27_9BACT</name>